<accession>A0ABU1SU70</accession>
<feature type="compositionally biased region" description="Gly residues" evidence="1">
    <location>
        <begin position="57"/>
        <end position="72"/>
    </location>
</feature>
<organism evidence="2 3">
    <name type="scientific">Rhizobium miluonense</name>
    <dbReference type="NCBI Taxonomy" id="411945"/>
    <lineage>
        <taxon>Bacteria</taxon>
        <taxon>Pseudomonadati</taxon>
        <taxon>Pseudomonadota</taxon>
        <taxon>Alphaproteobacteria</taxon>
        <taxon>Hyphomicrobiales</taxon>
        <taxon>Rhizobiaceae</taxon>
        <taxon>Rhizobium/Agrobacterium group</taxon>
        <taxon>Rhizobium</taxon>
    </lineage>
</organism>
<feature type="region of interest" description="Disordered" evidence="1">
    <location>
        <begin position="57"/>
        <end position="127"/>
    </location>
</feature>
<evidence type="ECO:0000256" key="1">
    <source>
        <dbReference type="SAM" id="MobiDB-lite"/>
    </source>
</evidence>
<feature type="compositionally biased region" description="Low complexity" evidence="1">
    <location>
        <begin position="112"/>
        <end position="122"/>
    </location>
</feature>
<name>A0ABU1SU70_9HYPH</name>
<evidence type="ECO:0000313" key="3">
    <source>
        <dbReference type="Proteomes" id="UP001250791"/>
    </source>
</evidence>
<reference evidence="2 3" key="1">
    <citation type="submission" date="2023-07" db="EMBL/GenBank/DDBJ databases">
        <title>Sorghum-associated microbial communities from plants grown in Nebraska, USA.</title>
        <authorList>
            <person name="Schachtman D."/>
        </authorList>
    </citation>
    <scope>NUCLEOTIDE SEQUENCE [LARGE SCALE GENOMIC DNA]</scope>
    <source>
        <strain evidence="2 3">3199</strain>
    </source>
</reference>
<dbReference type="Proteomes" id="UP001250791">
    <property type="component" value="Unassembled WGS sequence"/>
</dbReference>
<keyword evidence="3" id="KW-1185">Reference proteome</keyword>
<sequence>MLDMAAAIGDGHVTKEVHMKIHSIIGATSLGLVLALAPIGGATVGFVQTAFAKGGNGGGHGDGNGGGHGEGNSGHEKSGGDDTSSPSTNAAAAQGTSSSVLGHHADKDSKAHSASSKSHVSKPGAGSLSSLKRDYHAYLNSKDPKMAALSAYVKAYAEFEIQYGTTAVPTDPALSDSALRSALAQLSNKPVTNQTLTEAKSILGVGTNIGKIAEVRDALERKSETATPSESTQLTDD</sequence>
<proteinExistence type="predicted"/>
<dbReference type="EMBL" id="JAVDUP010000005">
    <property type="protein sequence ID" value="MDR6902499.1"/>
    <property type="molecule type" value="Genomic_DNA"/>
</dbReference>
<protein>
    <submittedName>
        <fullName evidence="2">Uncharacterized protein</fullName>
    </submittedName>
</protein>
<feature type="compositionally biased region" description="Polar residues" evidence="1">
    <location>
        <begin position="81"/>
        <end position="100"/>
    </location>
</feature>
<evidence type="ECO:0000313" key="2">
    <source>
        <dbReference type="EMBL" id="MDR6902499.1"/>
    </source>
</evidence>
<comment type="caution">
    <text evidence="2">The sequence shown here is derived from an EMBL/GenBank/DDBJ whole genome shotgun (WGS) entry which is preliminary data.</text>
</comment>
<gene>
    <name evidence="2" type="ORF">J2W52_004132</name>
</gene>